<proteinExistence type="predicted"/>
<gene>
    <name evidence="2" type="ORF">HPLM_LOCUS13741</name>
</gene>
<reference evidence="2 3" key="1">
    <citation type="submission" date="2018-11" db="EMBL/GenBank/DDBJ databases">
        <authorList>
            <consortium name="Pathogen Informatics"/>
        </authorList>
    </citation>
    <scope>NUCLEOTIDE SEQUENCE [LARGE SCALE GENOMIC DNA]</scope>
    <source>
        <strain evidence="2 3">MHpl1</strain>
    </source>
</reference>
<dbReference type="Proteomes" id="UP000268014">
    <property type="component" value="Unassembled WGS sequence"/>
</dbReference>
<feature type="region of interest" description="Disordered" evidence="1">
    <location>
        <begin position="1"/>
        <end position="27"/>
    </location>
</feature>
<organism evidence="2 3">
    <name type="scientific">Haemonchus placei</name>
    <name type="common">Barber's pole worm</name>
    <dbReference type="NCBI Taxonomy" id="6290"/>
    <lineage>
        <taxon>Eukaryota</taxon>
        <taxon>Metazoa</taxon>
        <taxon>Ecdysozoa</taxon>
        <taxon>Nematoda</taxon>
        <taxon>Chromadorea</taxon>
        <taxon>Rhabditida</taxon>
        <taxon>Rhabditina</taxon>
        <taxon>Rhabditomorpha</taxon>
        <taxon>Strongyloidea</taxon>
        <taxon>Trichostrongylidae</taxon>
        <taxon>Haemonchus</taxon>
    </lineage>
</organism>
<evidence type="ECO:0000313" key="2">
    <source>
        <dbReference type="EMBL" id="VDO50459.1"/>
    </source>
</evidence>
<evidence type="ECO:0000256" key="1">
    <source>
        <dbReference type="SAM" id="MobiDB-lite"/>
    </source>
</evidence>
<keyword evidence="3" id="KW-1185">Reference proteome</keyword>
<accession>A0A3P7W759</accession>
<dbReference type="EMBL" id="UZAF01018327">
    <property type="protein sequence ID" value="VDO50459.1"/>
    <property type="molecule type" value="Genomic_DNA"/>
</dbReference>
<sequence length="126" mass="14100">MAEGIGGEWTPAEREEDQFLSSEKGTESIVGGRGEAIEKVQDLRYLGSDLAADDGLDAAASGTMQTAPVQLKMGEQRLRRFGHVLKRPQSYSIREAMEFEAQGKRHRGAPKKRWRDMIKKDLAKPR</sequence>
<dbReference type="OrthoDB" id="5794356at2759"/>
<dbReference type="AlphaFoldDB" id="A0A3P7W759"/>
<protein>
    <submittedName>
        <fullName evidence="2">Uncharacterized protein</fullName>
    </submittedName>
</protein>
<name>A0A3P7W759_HAEPC</name>
<evidence type="ECO:0000313" key="3">
    <source>
        <dbReference type="Proteomes" id="UP000268014"/>
    </source>
</evidence>